<dbReference type="Gene3D" id="1.10.4030.10">
    <property type="entry name" value="Porin chaperone SurA, peptide-binding domain"/>
    <property type="match status" value="1"/>
</dbReference>
<dbReference type="GO" id="GO:0003755">
    <property type="term" value="F:peptidyl-prolyl cis-trans isomerase activity"/>
    <property type="evidence" value="ECO:0007669"/>
    <property type="project" value="UniProtKB-UniRule"/>
</dbReference>
<evidence type="ECO:0000256" key="4">
    <source>
        <dbReference type="ARBA" id="ARBA00023110"/>
    </source>
</evidence>
<evidence type="ECO:0000259" key="8">
    <source>
        <dbReference type="PROSITE" id="PS50198"/>
    </source>
</evidence>
<feature type="domain" description="PpiC" evidence="8">
    <location>
        <begin position="177"/>
        <end position="278"/>
    </location>
</feature>
<keyword evidence="2 7" id="KW-0677">Repeat</keyword>
<dbReference type="EMBL" id="CADCXN010000124">
    <property type="protein sequence ID" value="CAA9892927.1"/>
    <property type="molecule type" value="Genomic_DNA"/>
</dbReference>
<keyword evidence="1 7" id="KW-0732">Signal</keyword>
<dbReference type="InterPro" id="IPR046357">
    <property type="entry name" value="PPIase_dom_sf"/>
</dbReference>
<keyword evidence="5 7" id="KW-0143">Chaperone</keyword>
<comment type="function">
    <text evidence="7">Chaperone involved in the correct folding and assembly of outer membrane proteins. Recognizes specific patterns of aromatic residues and the orientation of their side chains, which are found more frequently in integral outer membrane proteins. May act in both early periplasmic and late outer membrane-associated steps of protein maturation.</text>
</comment>
<comment type="subcellular location">
    <subcellularLocation>
        <location evidence="7">Periplasm</location>
    </subcellularLocation>
    <text evidence="7">Is capable of associating with the outer membrane.</text>
</comment>
<evidence type="ECO:0000256" key="6">
    <source>
        <dbReference type="ARBA" id="ARBA00023235"/>
    </source>
</evidence>
<dbReference type="InterPro" id="IPR023034">
    <property type="entry name" value="PPIase_SurA"/>
</dbReference>
<evidence type="ECO:0000256" key="3">
    <source>
        <dbReference type="ARBA" id="ARBA00022764"/>
    </source>
</evidence>
<name>A0A8S0YB09_9GAMM</name>
<dbReference type="GO" id="GO:0050821">
    <property type="term" value="P:protein stabilization"/>
    <property type="evidence" value="ECO:0007669"/>
    <property type="project" value="InterPro"/>
</dbReference>
<feature type="chain" id="PRO_5035978506" description="Chaperone SurA" evidence="7">
    <location>
        <begin position="29"/>
        <end position="434"/>
    </location>
</feature>
<dbReference type="Pfam" id="PF13616">
    <property type="entry name" value="Rotamase_3"/>
    <property type="match status" value="1"/>
</dbReference>
<dbReference type="GO" id="GO:0042277">
    <property type="term" value="F:peptide binding"/>
    <property type="evidence" value="ECO:0007669"/>
    <property type="project" value="InterPro"/>
</dbReference>
<dbReference type="GO" id="GO:0051082">
    <property type="term" value="F:unfolded protein binding"/>
    <property type="evidence" value="ECO:0007669"/>
    <property type="project" value="UniProtKB-UniRule"/>
</dbReference>
<dbReference type="HAMAP" id="MF_01183">
    <property type="entry name" value="Chaperone_SurA"/>
    <property type="match status" value="1"/>
</dbReference>
<dbReference type="PANTHER" id="PTHR47637">
    <property type="entry name" value="CHAPERONE SURA"/>
    <property type="match status" value="1"/>
</dbReference>
<proteinExistence type="inferred from homology"/>
<dbReference type="InterPro" id="IPR015391">
    <property type="entry name" value="SurA_N"/>
</dbReference>
<keyword evidence="3 7" id="KW-0574">Periplasm</keyword>
<reference evidence="9 10" key="1">
    <citation type="submission" date="2020-02" db="EMBL/GenBank/DDBJ databases">
        <authorList>
            <person name="Hogendoorn C."/>
        </authorList>
    </citation>
    <scope>NUCLEOTIDE SEQUENCE [LARGE SCALE GENOMIC DNA]</scope>
    <source>
        <strain evidence="9">METHB21</strain>
    </source>
</reference>
<comment type="caution">
    <text evidence="9">The sequence shown here is derived from an EMBL/GenBank/DDBJ whole genome shotgun (WGS) entry which is preliminary data.</text>
</comment>
<evidence type="ECO:0000313" key="10">
    <source>
        <dbReference type="Proteomes" id="UP000494216"/>
    </source>
</evidence>
<organism evidence="9 10">
    <name type="scientific">Candidatus Methylobacter favarea</name>
    <dbReference type="NCBI Taxonomy" id="2707345"/>
    <lineage>
        <taxon>Bacteria</taxon>
        <taxon>Pseudomonadati</taxon>
        <taxon>Pseudomonadota</taxon>
        <taxon>Gammaproteobacteria</taxon>
        <taxon>Methylococcales</taxon>
        <taxon>Methylococcaceae</taxon>
        <taxon>Methylobacter</taxon>
    </lineage>
</organism>
<comment type="domain">
    <text evidence="7">The PPIase activity resides only in the second parvulin domain. The N-terminal region and the C-terminal tail are necessary and sufficient for the chaperone activity of SurA. The PPIase activity is dispensable for SurA to function as a chaperone. The N-terminal region and the C-terminal tail are also required for porin recognition.</text>
</comment>
<evidence type="ECO:0000256" key="1">
    <source>
        <dbReference type="ARBA" id="ARBA00022729"/>
    </source>
</evidence>
<feature type="domain" description="PpiC" evidence="8">
    <location>
        <begin position="287"/>
        <end position="386"/>
    </location>
</feature>
<dbReference type="PANTHER" id="PTHR47637:SF1">
    <property type="entry name" value="CHAPERONE SURA"/>
    <property type="match status" value="1"/>
</dbReference>
<keyword evidence="10" id="KW-1185">Reference proteome</keyword>
<dbReference type="InterPro" id="IPR027304">
    <property type="entry name" value="Trigger_fact/SurA_dom_sf"/>
</dbReference>
<evidence type="ECO:0000256" key="2">
    <source>
        <dbReference type="ARBA" id="ARBA00022737"/>
    </source>
</evidence>
<dbReference type="InterPro" id="IPR050280">
    <property type="entry name" value="OMP_Chaperone_SurA"/>
</dbReference>
<accession>A0A8S0YB09</accession>
<sequence precursor="true">MIDQKKMTRVIASVLFCSFLFSSFPVQAEVLDTIIAVVEDDVILEHELQREVAAIEQRIQAAKAAMPPASVLRRQVLEKMIVDKLQRQLAERAGVNVTEEMLNSSAADIAQRNNMNLQEFRAELESQGISYKSFLDNMRNEIIINQLRGREIGGRIKVTDREVDHYLETQDKIGEQAVQYHLGHILIAVKEAASAAQIQKARSKAEVIVKNLRAGQDFTQSAISESNDANALKGGDLGWRTMGDIPTLFVDVVGKLAQGEVAEPIRSPSGFHIIKMLELKGLDAHMVTKTKVRHILIKTNELIDDAEAKKRLLALKARIADGDDFAALARAHSDDKGSALKGGSLDWVGPGDLVKPFEEAMGKLAVNEISEPVQTQFGWHLIQVLDRQNKDNSEEFKRNLVREAIRKRKIEEETELWLRRLRDEAFVEIYQDRL</sequence>
<keyword evidence="6 7" id="KW-0413">Isomerase</keyword>
<feature type="signal peptide" evidence="7">
    <location>
        <begin position="1"/>
        <end position="28"/>
    </location>
</feature>
<protein>
    <recommendedName>
        <fullName evidence="7">Chaperone SurA</fullName>
    </recommendedName>
    <alternativeName>
        <fullName evidence="7">Peptidyl-prolyl cis-trans isomerase SurA</fullName>
        <shortName evidence="7">PPIase SurA</shortName>
        <ecNumber evidence="7">5.2.1.8</ecNumber>
    </alternativeName>
    <alternativeName>
        <fullName evidence="7">Rotamase SurA</fullName>
    </alternativeName>
</protein>
<keyword evidence="4 7" id="KW-0697">Rotamase</keyword>
<dbReference type="Proteomes" id="UP000494216">
    <property type="component" value="Unassembled WGS sequence"/>
</dbReference>
<dbReference type="Pfam" id="PF00639">
    <property type="entry name" value="Rotamase"/>
    <property type="match status" value="1"/>
</dbReference>
<dbReference type="GO" id="GO:0030288">
    <property type="term" value="C:outer membrane-bounded periplasmic space"/>
    <property type="evidence" value="ECO:0007669"/>
    <property type="project" value="InterPro"/>
</dbReference>
<dbReference type="Gene3D" id="3.10.50.40">
    <property type="match status" value="2"/>
</dbReference>
<dbReference type="GO" id="GO:0043165">
    <property type="term" value="P:Gram-negative-bacterium-type cell outer membrane assembly"/>
    <property type="evidence" value="ECO:0007669"/>
    <property type="project" value="InterPro"/>
</dbReference>
<dbReference type="GO" id="GO:0006457">
    <property type="term" value="P:protein folding"/>
    <property type="evidence" value="ECO:0007669"/>
    <property type="project" value="UniProtKB-UniRule"/>
</dbReference>
<dbReference type="PROSITE" id="PS50198">
    <property type="entry name" value="PPIC_PPIASE_2"/>
    <property type="match status" value="2"/>
</dbReference>
<dbReference type="RefSeq" id="WP_174627630.1">
    <property type="nucleotide sequence ID" value="NZ_CADCXN010000124.1"/>
</dbReference>
<dbReference type="SUPFAM" id="SSF54534">
    <property type="entry name" value="FKBP-like"/>
    <property type="match status" value="2"/>
</dbReference>
<dbReference type="EC" id="5.2.1.8" evidence="7"/>
<dbReference type="SUPFAM" id="SSF109998">
    <property type="entry name" value="Triger factor/SurA peptide-binding domain-like"/>
    <property type="match status" value="1"/>
</dbReference>
<evidence type="ECO:0000256" key="7">
    <source>
        <dbReference type="HAMAP-Rule" id="MF_01183"/>
    </source>
</evidence>
<evidence type="ECO:0000256" key="5">
    <source>
        <dbReference type="ARBA" id="ARBA00023186"/>
    </source>
</evidence>
<comment type="catalytic activity">
    <reaction evidence="7">
        <text>[protein]-peptidylproline (omega=180) = [protein]-peptidylproline (omega=0)</text>
        <dbReference type="Rhea" id="RHEA:16237"/>
        <dbReference type="Rhea" id="RHEA-COMP:10747"/>
        <dbReference type="Rhea" id="RHEA-COMP:10748"/>
        <dbReference type="ChEBI" id="CHEBI:83833"/>
        <dbReference type="ChEBI" id="CHEBI:83834"/>
        <dbReference type="EC" id="5.2.1.8"/>
    </reaction>
</comment>
<dbReference type="AlphaFoldDB" id="A0A8S0YB09"/>
<dbReference type="Pfam" id="PF09312">
    <property type="entry name" value="SurA_N"/>
    <property type="match status" value="1"/>
</dbReference>
<dbReference type="InterPro" id="IPR000297">
    <property type="entry name" value="PPIase_PpiC"/>
</dbReference>
<evidence type="ECO:0000313" key="9">
    <source>
        <dbReference type="EMBL" id="CAA9892927.1"/>
    </source>
</evidence>
<gene>
    <name evidence="7 9" type="primary">surA</name>
    <name evidence="9" type="ORF">METHB2_90034</name>
</gene>